<dbReference type="GO" id="GO:0046797">
    <property type="term" value="P:viral procapsid maturation"/>
    <property type="evidence" value="ECO:0007669"/>
    <property type="project" value="UniProtKB-KW"/>
</dbReference>
<evidence type="ECO:0000259" key="7">
    <source>
        <dbReference type="Pfam" id="PF04586"/>
    </source>
</evidence>
<evidence type="ECO:0000256" key="2">
    <source>
        <dbReference type="ARBA" id="ARBA00022670"/>
    </source>
</evidence>
<dbReference type="Pfam" id="PF04586">
    <property type="entry name" value="Peptidase_S78"/>
    <property type="match status" value="1"/>
</dbReference>
<protein>
    <submittedName>
        <fullName evidence="8">Major capsid protein</fullName>
    </submittedName>
</protein>
<feature type="region of interest" description="Disordered" evidence="6">
    <location>
        <begin position="154"/>
        <end position="199"/>
    </location>
</feature>
<evidence type="ECO:0000256" key="4">
    <source>
        <dbReference type="ARBA" id="ARBA00022950"/>
    </source>
</evidence>
<keyword evidence="1" id="KW-1188">Viral release from host cell</keyword>
<keyword evidence="4" id="KW-0118">Viral capsid assembly</keyword>
<dbReference type="GO" id="GO:0006508">
    <property type="term" value="P:proteolysis"/>
    <property type="evidence" value="ECO:0007669"/>
    <property type="project" value="UniProtKB-KW"/>
</dbReference>
<reference evidence="8" key="1">
    <citation type="journal article" date="2021" name="Proc. Natl. Acad. Sci. U.S.A.">
        <title>A Catalog of Tens of Thousands of Viruses from Human Metagenomes Reveals Hidden Associations with Chronic Diseases.</title>
        <authorList>
            <person name="Tisza M.J."/>
            <person name="Buck C.B."/>
        </authorList>
    </citation>
    <scope>NUCLEOTIDE SEQUENCE</scope>
    <source>
        <strain evidence="8">CtWWc42</strain>
    </source>
</reference>
<dbReference type="InterPro" id="IPR054613">
    <property type="entry name" value="Peptidase_S78_dom"/>
</dbReference>
<proteinExistence type="predicted"/>
<keyword evidence="5" id="KW-1273">Viral capsid maturation</keyword>
<sequence>MDSKYDFSGWATKFGVRCSDGRTIWPGAFNDNDGGRVPLVWNHDHTSPEAVIGHADLVSKKDGVYAYCSLNDTDLGKTSRILIEHGDVNSLSICANKLQESSGNVTHGLIREVSLVLAGANPGAYIENVIEHGEELCDCAIIYSGEDIQLASNDDSEIEHSDSDDSVKHSDSSDSIEHSDESKDTNVANDSDDNGKTVRDVYNSMTDEQKDVVALIVGQAIADATGEDSDKDDDMKHNVFENDNDGGYICHADLMKDVMQDVRQGVNFEEAVLQHADDYGIQDIETLFPEPTDLNMPPEYIKRDDSWVSQFMNNVHHTPYSRIRSRFADITEDEARARGYIKGKLKKEEVFTLLKRVTTPATIYKKQKFDRDDLIDITDFDVIAMIRQEMRMMLDEEIARACLLGDGRSSASDDKISEDHIRPVWTDDDLFTIKTFIKYGAADTADQKARSLIRAMIKARKNYKGSGNPTFWTTEDVLTDCLLIEDTTGRRLYNDVSDVARAMRVSNIVTVELMEDIKHTVNVGADGTKETELLGIMVNPRDYNVGTDKGGAIQMYDAFDIDYNQQKYLLETRMSGALIKPYSAISVEAYTA</sequence>
<evidence type="ECO:0000313" key="8">
    <source>
        <dbReference type="EMBL" id="DAE25197.1"/>
    </source>
</evidence>
<feature type="compositionally biased region" description="Basic and acidic residues" evidence="6">
    <location>
        <begin position="158"/>
        <end position="184"/>
    </location>
</feature>
<evidence type="ECO:0000256" key="6">
    <source>
        <dbReference type="SAM" id="MobiDB-lite"/>
    </source>
</evidence>
<dbReference type="GO" id="GO:0008233">
    <property type="term" value="F:peptidase activity"/>
    <property type="evidence" value="ECO:0007669"/>
    <property type="project" value="UniProtKB-KW"/>
</dbReference>
<name>A0A8S5R2J9_9CAUD</name>
<organism evidence="8">
    <name type="scientific">Siphoviridae sp. ctWWc42</name>
    <dbReference type="NCBI Taxonomy" id="2826361"/>
    <lineage>
        <taxon>Viruses</taxon>
        <taxon>Duplodnaviria</taxon>
        <taxon>Heunggongvirae</taxon>
        <taxon>Uroviricota</taxon>
        <taxon>Caudoviricetes</taxon>
    </lineage>
</organism>
<evidence type="ECO:0000256" key="5">
    <source>
        <dbReference type="ARBA" id="ARBA00023045"/>
    </source>
</evidence>
<evidence type="ECO:0000256" key="1">
    <source>
        <dbReference type="ARBA" id="ARBA00022612"/>
    </source>
</evidence>
<evidence type="ECO:0000256" key="3">
    <source>
        <dbReference type="ARBA" id="ARBA00022801"/>
    </source>
</evidence>
<dbReference type="EMBL" id="BK015795">
    <property type="protein sequence ID" value="DAE25197.1"/>
    <property type="molecule type" value="Genomic_DNA"/>
</dbReference>
<keyword evidence="3" id="KW-0378">Hydrolase</keyword>
<accession>A0A8S5R2J9</accession>
<keyword evidence="2" id="KW-0645">Protease</keyword>
<dbReference type="SUPFAM" id="SSF56563">
    <property type="entry name" value="Major capsid protein gp5"/>
    <property type="match status" value="1"/>
</dbReference>
<feature type="domain" description="Prohead serine protease" evidence="7">
    <location>
        <begin position="6"/>
        <end position="130"/>
    </location>
</feature>